<sequence>MGKYKGHHGCGCNKCKNNNNNDNVETITSPTRQVVRTTTDHRTVRNIHPTKIKNVHRTIVRNENYYPVSESDFEETVVENYDCGSDVNDSSNCRRVGSESNGNGNSNGHGHGCHKKRDDDDNDRGGRRHDKCCGRRKNWFI</sequence>
<evidence type="ECO:0000313" key="3">
    <source>
        <dbReference type="Proteomes" id="UP001275436"/>
    </source>
</evidence>
<reference evidence="2 3" key="1">
    <citation type="submission" date="2023-02" db="EMBL/GenBank/DDBJ databases">
        <title>Oceanobacillus kimchii IFOP_LL358 isolated form Alexandrium catenella lab strain.</title>
        <authorList>
            <person name="Gajardo G."/>
            <person name="Ueki S."/>
            <person name="Maruyama F."/>
        </authorList>
    </citation>
    <scope>NUCLEOTIDE SEQUENCE [LARGE SCALE GENOMIC DNA]</scope>
    <source>
        <strain evidence="2 3">IFOP_LL358</strain>
    </source>
</reference>
<dbReference type="Proteomes" id="UP001275436">
    <property type="component" value="Unassembled WGS sequence"/>
</dbReference>
<accession>A0ABQ5THA1</accession>
<dbReference type="InterPro" id="IPR020108">
    <property type="entry name" value="Spore_coat_CotD"/>
</dbReference>
<dbReference type="EMBL" id="BSKO01000001">
    <property type="protein sequence ID" value="GLO65482.1"/>
    <property type="molecule type" value="Genomic_DNA"/>
</dbReference>
<keyword evidence="3" id="KW-1185">Reference proteome</keyword>
<gene>
    <name evidence="2" type="ORF">MACH08_12660</name>
</gene>
<evidence type="ECO:0008006" key="4">
    <source>
        <dbReference type="Google" id="ProtNLM"/>
    </source>
</evidence>
<comment type="caution">
    <text evidence="2">The sequence shown here is derived from an EMBL/GenBank/DDBJ whole genome shotgun (WGS) entry which is preliminary data.</text>
</comment>
<protein>
    <recommendedName>
        <fullName evidence="4">Spore coat protein D</fullName>
    </recommendedName>
</protein>
<feature type="compositionally biased region" description="Basic and acidic residues" evidence="1">
    <location>
        <begin position="116"/>
        <end position="125"/>
    </location>
</feature>
<feature type="region of interest" description="Disordered" evidence="1">
    <location>
        <begin position="85"/>
        <end position="129"/>
    </location>
</feature>
<dbReference type="RefSeq" id="WP_017796171.1">
    <property type="nucleotide sequence ID" value="NZ_BSKO01000001.1"/>
</dbReference>
<evidence type="ECO:0000256" key="1">
    <source>
        <dbReference type="SAM" id="MobiDB-lite"/>
    </source>
</evidence>
<evidence type="ECO:0000313" key="2">
    <source>
        <dbReference type="EMBL" id="GLO65482.1"/>
    </source>
</evidence>
<dbReference type="Pfam" id="PF11122">
    <property type="entry name" value="Spore-coat_CotD"/>
    <property type="match status" value="1"/>
</dbReference>
<organism evidence="2 3">
    <name type="scientific">Oceanobacillus kimchii</name>
    <dbReference type="NCBI Taxonomy" id="746691"/>
    <lineage>
        <taxon>Bacteria</taxon>
        <taxon>Bacillati</taxon>
        <taxon>Bacillota</taxon>
        <taxon>Bacilli</taxon>
        <taxon>Bacillales</taxon>
        <taxon>Bacillaceae</taxon>
        <taxon>Oceanobacillus</taxon>
    </lineage>
</organism>
<proteinExistence type="predicted"/>
<name>A0ABQ5THA1_9BACI</name>